<evidence type="ECO:0000256" key="1">
    <source>
        <dbReference type="SAM" id="MobiDB-lite"/>
    </source>
</evidence>
<keyword evidence="2" id="KW-0732">Signal</keyword>
<reference evidence="3 4" key="1">
    <citation type="submission" date="2019-03" db="EMBL/GenBank/DDBJ databases">
        <title>Genomic Encyclopedia of Type Strains, Phase IV (KMG-IV): sequencing the most valuable type-strain genomes for metagenomic binning, comparative biology and taxonomic classification.</title>
        <authorList>
            <person name="Goeker M."/>
        </authorList>
    </citation>
    <scope>NUCLEOTIDE SEQUENCE [LARGE SCALE GENOMIC DNA]</scope>
    <source>
        <strain evidence="3 4">DSM 28403</strain>
    </source>
</reference>
<keyword evidence="4" id="KW-1185">Reference proteome</keyword>
<comment type="caution">
    <text evidence="3">The sequence shown here is derived from an EMBL/GenBank/DDBJ whole genome shotgun (WGS) entry which is preliminary data.</text>
</comment>
<dbReference type="SMART" id="SM00671">
    <property type="entry name" value="SEL1"/>
    <property type="match status" value="4"/>
</dbReference>
<feature type="compositionally biased region" description="Basic and acidic residues" evidence="1">
    <location>
        <begin position="222"/>
        <end position="233"/>
    </location>
</feature>
<dbReference type="Pfam" id="PF08238">
    <property type="entry name" value="Sel1"/>
    <property type="match status" value="4"/>
</dbReference>
<dbReference type="SUPFAM" id="SSF81901">
    <property type="entry name" value="HCP-like"/>
    <property type="match status" value="1"/>
</dbReference>
<dbReference type="EMBL" id="SNYQ01000001">
    <property type="protein sequence ID" value="TDQ59828.1"/>
    <property type="molecule type" value="Genomic_DNA"/>
</dbReference>
<dbReference type="InterPro" id="IPR006597">
    <property type="entry name" value="Sel1-like"/>
</dbReference>
<gene>
    <name evidence="3" type="ORF">EDC45_0490</name>
</gene>
<dbReference type="Proteomes" id="UP000295657">
    <property type="component" value="Unassembled WGS sequence"/>
</dbReference>
<dbReference type="PANTHER" id="PTHR43628:SF1">
    <property type="entry name" value="CHITIN SYNTHASE REGULATORY FACTOR 2-RELATED"/>
    <property type="match status" value="1"/>
</dbReference>
<evidence type="ECO:0008006" key="5">
    <source>
        <dbReference type="Google" id="ProtNLM"/>
    </source>
</evidence>
<accession>A0A4R6VC03</accession>
<proteinExistence type="predicted"/>
<feature type="signal peptide" evidence="2">
    <location>
        <begin position="1"/>
        <end position="17"/>
    </location>
</feature>
<dbReference type="Gene3D" id="1.25.40.10">
    <property type="entry name" value="Tetratricopeptide repeat domain"/>
    <property type="match status" value="1"/>
</dbReference>
<feature type="region of interest" description="Disordered" evidence="1">
    <location>
        <begin position="210"/>
        <end position="233"/>
    </location>
</feature>
<evidence type="ECO:0000313" key="4">
    <source>
        <dbReference type="Proteomes" id="UP000295657"/>
    </source>
</evidence>
<evidence type="ECO:0000256" key="2">
    <source>
        <dbReference type="SAM" id="SignalP"/>
    </source>
</evidence>
<dbReference type="AlphaFoldDB" id="A0A4R6VC03"/>
<evidence type="ECO:0000313" key="3">
    <source>
        <dbReference type="EMBL" id="TDQ59828.1"/>
    </source>
</evidence>
<dbReference type="PANTHER" id="PTHR43628">
    <property type="entry name" value="ACTIVATOR OF C KINASE PROTEIN 1-RELATED"/>
    <property type="match status" value="1"/>
</dbReference>
<dbReference type="RefSeq" id="WP_166635093.1">
    <property type="nucleotide sequence ID" value="NZ_SNYQ01000001.1"/>
</dbReference>
<organism evidence="3 4">
    <name type="scientific">Mesocricetibacter intestinalis</name>
    <dbReference type="NCBI Taxonomy" id="1521930"/>
    <lineage>
        <taxon>Bacteria</taxon>
        <taxon>Pseudomonadati</taxon>
        <taxon>Pseudomonadota</taxon>
        <taxon>Gammaproteobacteria</taxon>
        <taxon>Pasteurellales</taxon>
        <taxon>Pasteurellaceae</taxon>
        <taxon>Mesocricetibacter</taxon>
    </lineage>
</organism>
<sequence>MRLGFLVLLCCAFGVQANPLSGGEKGVDNQAVESLNLQGPSDDELIKNTQQAANKGDWQSVHRNLLALAQRGNAAAQVNLGVLYITGRGTQKDTEQAYWWFNEAAEKGSVKAVTYLGMMYLDGLGVKKDTDFAIKILQRAANIRYPQAMTMLGNAYYRKNNLNSSFTWFERAAKAGDGEAQFKLGVMYERGEGTRPNRAKAIHWYRQSAKSDTESAAMAAARLEELEPESRRP</sequence>
<dbReference type="InterPro" id="IPR011990">
    <property type="entry name" value="TPR-like_helical_dom_sf"/>
</dbReference>
<dbReference type="InterPro" id="IPR052945">
    <property type="entry name" value="Mitotic_Regulator"/>
</dbReference>
<protein>
    <recommendedName>
        <fullName evidence="5">Sel1 repeat-containing protein</fullName>
    </recommendedName>
</protein>
<name>A0A4R6VC03_9PAST</name>
<feature type="chain" id="PRO_5020946236" description="Sel1 repeat-containing protein" evidence="2">
    <location>
        <begin position="18"/>
        <end position="233"/>
    </location>
</feature>